<organism evidence="1 2">
    <name type="scientific">Hamadaea flava</name>
    <dbReference type="NCBI Taxonomy" id="1742688"/>
    <lineage>
        <taxon>Bacteria</taxon>
        <taxon>Bacillati</taxon>
        <taxon>Actinomycetota</taxon>
        <taxon>Actinomycetes</taxon>
        <taxon>Micromonosporales</taxon>
        <taxon>Micromonosporaceae</taxon>
        <taxon>Hamadaea</taxon>
    </lineage>
</organism>
<evidence type="ECO:0000313" key="2">
    <source>
        <dbReference type="Proteomes" id="UP001595816"/>
    </source>
</evidence>
<dbReference type="Proteomes" id="UP001595816">
    <property type="component" value="Unassembled WGS sequence"/>
</dbReference>
<accession>A0ABV8LRB9</accession>
<reference evidence="2" key="1">
    <citation type="journal article" date="2019" name="Int. J. Syst. Evol. Microbiol.">
        <title>The Global Catalogue of Microorganisms (GCM) 10K type strain sequencing project: providing services to taxonomists for standard genome sequencing and annotation.</title>
        <authorList>
            <consortium name="The Broad Institute Genomics Platform"/>
            <consortium name="The Broad Institute Genome Sequencing Center for Infectious Disease"/>
            <person name="Wu L."/>
            <person name="Ma J."/>
        </authorList>
    </citation>
    <scope>NUCLEOTIDE SEQUENCE [LARGE SCALE GENOMIC DNA]</scope>
    <source>
        <strain evidence="2">CGMCC 4.7289</strain>
    </source>
</reference>
<sequence length="202" mass="21993">MSDTTRASLPEVALGSAVLAADTARDLVKRAAYAGIRTVSDTRDAAVDQVQTRVRAIARAVAPGIIDELMPYLTSSVLPRFLDAALPLIEAKLLPRLMESAMPLIEERMMPRLMESALPLIEKQMMPGLLDAAIPLLQDKVVPLMIKDLTESEELRELITEQSRDVVADAAGDLRDSTAAADDRLEIGFRRLFHLSSSASAK</sequence>
<name>A0ABV8LRB9_9ACTN</name>
<evidence type="ECO:0000313" key="1">
    <source>
        <dbReference type="EMBL" id="MFC4132888.1"/>
    </source>
</evidence>
<dbReference type="RefSeq" id="WP_253752320.1">
    <property type="nucleotide sequence ID" value="NZ_JAMZDZ010000001.1"/>
</dbReference>
<proteinExistence type="predicted"/>
<keyword evidence="2" id="KW-1185">Reference proteome</keyword>
<comment type="caution">
    <text evidence="1">The sequence shown here is derived from an EMBL/GenBank/DDBJ whole genome shotgun (WGS) entry which is preliminary data.</text>
</comment>
<dbReference type="EMBL" id="JBHSAY010000009">
    <property type="protein sequence ID" value="MFC4132888.1"/>
    <property type="molecule type" value="Genomic_DNA"/>
</dbReference>
<protein>
    <submittedName>
        <fullName evidence="1">Uncharacterized protein</fullName>
    </submittedName>
</protein>
<gene>
    <name evidence="1" type="ORF">ACFOZ4_19945</name>
</gene>